<reference evidence="3 4" key="1">
    <citation type="journal article" date="2021" name="Elife">
        <title>Chloroplast acquisition without the gene transfer in kleptoplastic sea slugs, Plakobranchus ocellatus.</title>
        <authorList>
            <person name="Maeda T."/>
            <person name="Takahashi S."/>
            <person name="Yoshida T."/>
            <person name="Shimamura S."/>
            <person name="Takaki Y."/>
            <person name="Nagai Y."/>
            <person name="Toyoda A."/>
            <person name="Suzuki Y."/>
            <person name="Arimoto A."/>
            <person name="Ishii H."/>
            <person name="Satoh N."/>
            <person name="Nishiyama T."/>
            <person name="Hasebe M."/>
            <person name="Maruyama T."/>
            <person name="Minagawa J."/>
            <person name="Obokata J."/>
            <person name="Shigenobu S."/>
        </authorList>
    </citation>
    <scope>NUCLEOTIDE SEQUENCE [LARGE SCALE GENOMIC DNA]</scope>
</reference>
<evidence type="ECO:0000313" key="3">
    <source>
        <dbReference type="EMBL" id="GFO35039.1"/>
    </source>
</evidence>
<evidence type="ECO:0000259" key="2">
    <source>
        <dbReference type="PROSITE" id="PS50994"/>
    </source>
</evidence>
<dbReference type="PANTHER" id="PTHR37984:SF15">
    <property type="entry name" value="INTEGRASE CATALYTIC DOMAIN-CONTAINING PROTEIN"/>
    <property type="match status" value="1"/>
</dbReference>
<accession>A0AAV4CT48</accession>
<dbReference type="SUPFAM" id="SSF53098">
    <property type="entry name" value="Ribonuclease H-like"/>
    <property type="match status" value="1"/>
</dbReference>
<feature type="region of interest" description="Disordered" evidence="1">
    <location>
        <begin position="429"/>
        <end position="450"/>
    </location>
</feature>
<dbReference type="InterPro" id="IPR036397">
    <property type="entry name" value="RNaseH_sf"/>
</dbReference>
<proteinExistence type="predicted"/>
<dbReference type="Gene3D" id="3.30.420.10">
    <property type="entry name" value="Ribonuclease H-like superfamily/Ribonuclease H"/>
    <property type="match status" value="1"/>
</dbReference>
<gene>
    <name evidence="3" type="ORF">PoB_006154400</name>
</gene>
<organism evidence="3 4">
    <name type="scientific">Plakobranchus ocellatus</name>
    <dbReference type="NCBI Taxonomy" id="259542"/>
    <lineage>
        <taxon>Eukaryota</taxon>
        <taxon>Metazoa</taxon>
        <taxon>Spiralia</taxon>
        <taxon>Lophotrochozoa</taxon>
        <taxon>Mollusca</taxon>
        <taxon>Gastropoda</taxon>
        <taxon>Heterobranchia</taxon>
        <taxon>Euthyneura</taxon>
        <taxon>Panpulmonata</taxon>
        <taxon>Sacoglossa</taxon>
        <taxon>Placobranchoidea</taxon>
        <taxon>Plakobranchidae</taxon>
        <taxon>Plakobranchus</taxon>
    </lineage>
</organism>
<protein>
    <submittedName>
        <fullName evidence="3">Zinc finger protein</fullName>
    </submittedName>
</protein>
<dbReference type="FunFam" id="3.30.420.10:FF:000032">
    <property type="entry name" value="Retrovirus-related Pol polyprotein from transposon 297-like Protein"/>
    <property type="match status" value="1"/>
</dbReference>
<evidence type="ECO:0000313" key="4">
    <source>
        <dbReference type="Proteomes" id="UP000735302"/>
    </source>
</evidence>
<keyword evidence="4" id="KW-1185">Reference proteome</keyword>
<dbReference type="Proteomes" id="UP000735302">
    <property type="component" value="Unassembled WGS sequence"/>
</dbReference>
<dbReference type="GO" id="GO:0015074">
    <property type="term" value="P:DNA integration"/>
    <property type="evidence" value="ECO:0007669"/>
    <property type="project" value="InterPro"/>
</dbReference>
<dbReference type="AlphaFoldDB" id="A0AAV4CT48"/>
<dbReference type="Pfam" id="PF00665">
    <property type="entry name" value="rve"/>
    <property type="match status" value="1"/>
</dbReference>
<feature type="domain" description="Integrase catalytic" evidence="2">
    <location>
        <begin position="124"/>
        <end position="283"/>
    </location>
</feature>
<dbReference type="InterPro" id="IPR001584">
    <property type="entry name" value="Integrase_cat-core"/>
</dbReference>
<dbReference type="GO" id="GO:0003676">
    <property type="term" value="F:nucleic acid binding"/>
    <property type="evidence" value="ECO:0007669"/>
    <property type="project" value="InterPro"/>
</dbReference>
<sequence length="450" mass="51119">MANPMYDVILGNIPGAKCPGISLPEPKPESKEICKPQEDVMAVETRAGKMRRTKPLMTSPSIDNALSGSELKRLQKQDESGFMQETCRHWRNPHVWQGKPYKIRCQRSFPKGQTAKVPLSAVPLIDEPFSRVAVDLVGPIVPSSERGFKYILVLVDYCTRYPEAVPLKSITTEAVAEALVDIFSRVGIPKEILRDQGVPFTSNLMAEICRLLSIRQLITSPYHPQCNGLVERFNATLKSMLKKLAADRPGDWDRYISAALFAYREAPQESLGFSPFHLLFGRPVRGLMTILRELWTKQIEDEEVKTTYQYGVDLKGKIEEVIKLAQQNLSSASSRYKTHFDKRAKARSFDVGDKTLILLPTKSNKLQLKWQGPFHVEKKVGDNNYIIDVNGRKRTYHANLLKKYYQRSDDLDQDNGILQCAVAAMVEEEAENDQEPRLETPTLILNKQRR</sequence>
<dbReference type="InterPro" id="IPR050951">
    <property type="entry name" value="Retrovirus_Pol_polyprotein"/>
</dbReference>
<name>A0AAV4CT48_9GAST</name>
<comment type="caution">
    <text evidence="3">The sequence shown here is derived from an EMBL/GenBank/DDBJ whole genome shotgun (WGS) entry which is preliminary data.</text>
</comment>
<dbReference type="PANTHER" id="PTHR37984">
    <property type="entry name" value="PROTEIN CBG26694"/>
    <property type="match status" value="1"/>
</dbReference>
<evidence type="ECO:0000256" key="1">
    <source>
        <dbReference type="SAM" id="MobiDB-lite"/>
    </source>
</evidence>
<dbReference type="EMBL" id="BLXT01006951">
    <property type="protein sequence ID" value="GFO35039.1"/>
    <property type="molecule type" value="Genomic_DNA"/>
</dbReference>
<dbReference type="PROSITE" id="PS50994">
    <property type="entry name" value="INTEGRASE"/>
    <property type="match status" value="1"/>
</dbReference>
<dbReference type="InterPro" id="IPR012337">
    <property type="entry name" value="RNaseH-like_sf"/>
</dbReference>